<feature type="transmembrane region" description="Helical" evidence="10">
    <location>
        <begin position="71"/>
        <end position="90"/>
    </location>
</feature>
<feature type="binding site" evidence="8">
    <location>
        <position position="229"/>
    </location>
    <ligand>
        <name>Zn(2+)</name>
        <dbReference type="ChEBI" id="CHEBI:29105"/>
        <note>catalytic</note>
    </ligand>
</feature>
<evidence type="ECO:0000256" key="6">
    <source>
        <dbReference type="ARBA" id="ARBA00023136"/>
    </source>
</evidence>
<dbReference type="AlphaFoldDB" id="A0A1Y1UQA0"/>
<keyword evidence="3 10" id="KW-0812">Transmembrane</keyword>
<keyword evidence="8" id="KW-0862">Zinc</keyword>
<evidence type="ECO:0000256" key="5">
    <source>
        <dbReference type="ARBA" id="ARBA00022989"/>
    </source>
</evidence>
<feature type="transmembrane region" description="Helical" evidence="10">
    <location>
        <begin position="121"/>
        <end position="144"/>
    </location>
</feature>
<dbReference type="Proteomes" id="UP000193218">
    <property type="component" value="Unassembled WGS sequence"/>
</dbReference>
<feature type="transmembrane region" description="Helical" evidence="10">
    <location>
        <begin position="96"/>
        <end position="114"/>
    </location>
</feature>
<dbReference type="EMBL" id="NBSH01000002">
    <property type="protein sequence ID" value="ORX40203.1"/>
    <property type="molecule type" value="Genomic_DNA"/>
</dbReference>
<evidence type="ECO:0000256" key="9">
    <source>
        <dbReference type="SAM" id="MobiDB-lite"/>
    </source>
</evidence>
<dbReference type="OrthoDB" id="187171at2759"/>
<keyword evidence="5 10" id="KW-1133">Transmembrane helix</keyword>
<dbReference type="RefSeq" id="XP_021873988.1">
    <property type="nucleotide sequence ID" value="XM_022013885.1"/>
</dbReference>
<feature type="transmembrane region" description="Helical" evidence="10">
    <location>
        <begin position="183"/>
        <end position="202"/>
    </location>
</feature>
<dbReference type="STRING" id="4999.A0A1Y1UQA0"/>
<keyword evidence="6 10" id="KW-0472">Membrane</keyword>
<dbReference type="GO" id="GO:0046513">
    <property type="term" value="P:ceramide biosynthetic process"/>
    <property type="evidence" value="ECO:0007669"/>
    <property type="project" value="TreeGrafter"/>
</dbReference>
<evidence type="ECO:0000256" key="1">
    <source>
        <dbReference type="ARBA" id="ARBA00004141"/>
    </source>
</evidence>
<dbReference type="GO" id="GO:0046872">
    <property type="term" value="F:metal ion binding"/>
    <property type="evidence" value="ECO:0007669"/>
    <property type="project" value="UniProtKB-KW"/>
</dbReference>
<evidence type="ECO:0000256" key="8">
    <source>
        <dbReference type="PIRSR" id="PIRSR608901-2"/>
    </source>
</evidence>
<evidence type="ECO:0000256" key="4">
    <source>
        <dbReference type="ARBA" id="ARBA00022801"/>
    </source>
</evidence>
<protein>
    <submittedName>
        <fullName evidence="11">Ceramidase</fullName>
    </submittedName>
</protein>
<evidence type="ECO:0000256" key="3">
    <source>
        <dbReference type="ARBA" id="ARBA00022692"/>
    </source>
</evidence>
<sequence length="306" mass="34341">MGAFDGLRRGQATHGYWGKHTSSIDWCEINYEHTPYVAEFINTITNVPVISAGIYGAIATVRGGVAKRYSLLYLGLSLIGIGSFGFHASLRWEWQLLDELPMIYVVSFATYLVWDTRPTFDFLFGIFGPLLVIAWCLFVTFSYIYLPNPIYHQVAFAFILLSAVTRNAVLLRRIPSTHPSRKLIGKTLLKGSLIFAIGFGIWNLDNIFCSEFRSTRDALYPYAIWLDGHGIWHLMTGYGSLLIFAAAIYLSLAIKTSPDTYAFDGDAWFPIVKAKTPSERSSKDSKIKLDQAKSPIPIDEKQAIAK</sequence>
<dbReference type="PANTHER" id="PTHR46187:SF3">
    <property type="entry name" value="ALKALINE CERAMIDASE 3"/>
    <property type="match status" value="1"/>
</dbReference>
<evidence type="ECO:0000313" key="11">
    <source>
        <dbReference type="EMBL" id="ORX40203.1"/>
    </source>
</evidence>
<feature type="region of interest" description="Disordered" evidence="9">
    <location>
        <begin position="279"/>
        <end position="306"/>
    </location>
</feature>
<feature type="binding site" evidence="8">
    <location>
        <position position="87"/>
    </location>
    <ligand>
        <name>Zn(2+)</name>
        <dbReference type="ChEBI" id="CHEBI:29105"/>
        <note>catalytic</note>
    </ligand>
</feature>
<dbReference type="InterPro" id="IPR008901">
    <property type="entry name" value="ACER"/>
</dbReference>
<keyword evidence="4" id="KW-0378">Hydrolase</keyword>
<feature type="compositionally biased region" description="Basic and acidic residues" evidence="9">
    <location>
        <begin position="279"/>
        <end position="291"/>
    </location>
</feature>
<comment type="similarity">
    <text evidence="2">Belongs to the alkaline ceramidase family.</text>
</comment>
<comment type="cofactor">
    <cofactor evidence="8">
        <name>Zn(2+)</name>
        <dbReference type="ChEBI" id="CHEBI:29105"/>
    </cofactor>
</comment>
<dbReference type="Pfam" id="PF05875">
    <property type="entry name" value="Ceramidase"/>
    <property type="match status" value="1"/>
</dbReference>
<evidence type="ECO:0000256" key="7">
    <source>
        <dbReference type="PIRSR" id="PIRSR608901-1"/>
    </source>
</evidence>
<gene>
    <name evidence="11" type="ORF">BD324DRAFT_597882</name>
</gene>
<feature type="transmembrane region" description="Helical" evidence="10">
    <location>
        <begin position="150"/>
        <end position="171"/>
    </location>
</feature>
<dbReference type="GO" id="GO:0046514">
    <property type="term" value="P:ceramide catabolic process"/>
    <property type="evidence" value="ECO:0007669"/>
    <property type="project" value="TreeGrafter"/>
</dbReference>
<keyword evidence="7" id="KW-0106">Calcium</keyword>
<dbReference type="InParanoid" id="A0A1Y1UQA0"/>
<name>A0A1Y1UQA0_9TREE</name>
<organism evidence="11 12">
    <name type="scientific">Kockovaella imperatae</name>
    <dbReference type="NCBI Taxonomy" id="4999"/>
    <lineage>
        <taxon>Eukaryota</taxon>
        <taxon>Fungi</taxon>
        <taxon>Dikarya</taxon>
        <taxon>Basidiomycota</taxon>
        <taxon>Agaricomycotina</taxon>
        <taxon>Tremellomycetes</taxon>
        <taxon>Tremellales</taxon>
        <taxon>Cuniculitremaceae</taxon>
        <taxon>Kockovaella</taxon>
    </lineage>
</organism>
<feature type="binding site" evidence="7">
    <location>
        <position position="28"/>
    </location>
    <ligand>
        <name>Ca(2+)</name>
        <dbReference type="ChEBI" id="CHEBI:29108"/>
    </ligand>
</feature>
<keyword evidence="7" id="KW-0479">Metal-binding</keyword>
<feature type="binding site" evidence="7">
    <location>
        <position position="25"/>
    </location>
    <ligand>
        <name>Ca(2+)</name>
        <dbReference type="ChEBI" id="CHEBI:29108"/>
    </ligand>
</feature>
<accession>A0A1Y1UQA0</accession>
<feature type="binding site" evidence="7">
    <location>
        <position position="39"/>
    </location>
    <ligand>
        <name>Ca(2+)</name>
        <dbReference type="ChEBI" id="CHEBI:29108"/>
    </ligand>
</feature>
<evidence type="ECO:0000256" key="10">
    <source>
        <dbReference type="SAM" id="Phobius"/>
    </source>
</evidence>
<feature type="binding site" evidence="8">
    <location>
        <position position="233"/>
    </location>
    <ligand>
        <name>Zn(2+)</name>
        <dbReference type="ChEBI" id="CHEBI:29105"/>
        <note>catalytic</note>
    </ligand>
</feature>
<comment type="subcellular location">
    <subcellularLocation>
        <location evidence="1">Membrane</location>
        <topology evidence="1">Multi-pass membrane protein</topology>
    </subcellularLocation>
</comment>
<dbReference type="GO" id="GO:0005789">
    <property type="term" value="C:endoplasmic reticulum membrane"/>
    <property type="evidence" value="ECO:0007669"/>
    <property type="project" value="TreeGrafter"/>
</dbReference>
<feature type="transmembrane region" description="Helical" evidence="10">
    <location>
        <begin position="231"/>
        <end position="252"/>
    </location>
</feature>
<evidence type="ECO:0000313" key="12">
    <source>
        <dbReference type="Proteomes" id="UP000193218"/>
    </source>
</evidence>
<feature type="binding site" evidence="7">
    <location>
        <position position="26"/>
    </location>
    <ligand>
        <name>Ca(2+)</name>
        <dbReference type="ChEBI" id="CHEBI:29108"/>
    </ligand>
</feature>
<proteinExistence type="inferred from homology"/>
<comment type="caution">
    <text evidence="11">The sequence shown here is derived from an EMBL/GenBank/DDBJ whole genome shotgun (WGS) entry which is preliminary data.</text>
</comment>
<reference evidence="11 12" key="1">
    <citation type="submission" date="2017-03" db="EMBL/GenBank/DDBJ databases">
        <title>Widespread Adenine N6-methylation of Active Genes in Fungi.</title>
        <authorList>
            <consortium name="DOE Joint Genome Institute"/>
            <person name="Mondo S.J."/>
            <person name="Dannebaum R.O."/>
            <person name="Kuo R.C."/>
            <person name="Louie K.B."/>
            <person name="Bewick A.J."/>
            <person name="Labutti K."/>
            <person name="Haridas S."/>
            <person name="Kuo A."/>
            <person name="Salamov A."/>
            <person name="Ahrendt S.R."/>
            <person name="Lau R."/>
            <person name="Bowen B.P."/>
            <person name="Lipzen A."/>
            <person name="Sullivan W."/>
            <person name="Andreopoulos W.B."/>
            <person name="Clum A."/>
            <person name="Lindquist E."/>
            <person name="Daum C."/>
            <person name="Northen T.R."/>
            <person name="Ramamoorthy G."/>
            <person name="Schmitz R.J."/>
            <person name="Gryganskyi A."/>
            <person name="Culley D."/>
            <person name="Magnuson J."/>
            <person name="James T.Y."/>
            <person name="O'Malley M.A."/>
            <person name="Stajich J.E."/>
            <person name="Spatafora J.W."/>
            <person name="Visel A."/>
            <person name="Grigoriev I.V."/>
        </authorList>
    </citation>
    <scope>NUCLEOTIDE SEQUENCE [LARGE SCALE GENOMIC DNA]</scope>
    <source>
        <strain evidence="11 12">NRRL Y-17943</strain>
    </source>
</reference>
<dbReference type="GeneID" id="33555693"/>
<evidence type="ECO:0000256" key="2">
    <source>
        <dbReference type="ARBA" id="ARBA00009780"/>
    </source>
</evidence>
<feature type="binding site" evidence="7">
    <location>
        <position position="30"/>
    </location>
    <ligand>
        <name>Ca(2+)</name>
        <dbReference type="ChEBI" id="CHEBI:29108"/>
    </ligand>
</feature>
<dbReference type="GO" id="GO:0016811">
    <property type="term" value="F:hydrolase activity, acting on carbon-nitrogen (but not peptide) bonds, in linear amides"/>
    <property type="evidence" value="ECO:0007669"/>
    <property type="project" value="InterPro"/>
</dbReference>
<dbReference type="PANTHER" id="PTHR46187">
    <property type="entry name" value="ALKALINE CERAMIDASE 3"/>
    <property type="match status" value="1"/>
</dbReference>
<keyword evidence="12" id="KW-1185">Reference proteome</keyword>